<reference evidence="1 2" key="1">
    <citation type="submission" date="2016-01" db="EMBL/GenBank/DDBJ databases">
        <title>Genome sequencing of Roseivirga echinicomitans KMM 6058.</title>
        <authorList>
            <person name="Selvaratnam C."/>
            <person name="Thevarajoo S."/>
            <person name="Goh K.M."/>
            <person name="Ee R."/>
            <person name="Chan K.-G."/>
            <person name="Chong C.S."/>
        </authorList>
    </citation>
    <scope>NUCLEOTIDE SEQUENCE [LARGE SCALE GENOMIC DNA]</scope>
    <source>
        <strain evidence="1 2">KMM 6058</strain>
    </source>
</reference>
<dbReference type="RefSeq" id="WP_068418943.1">
    <property type="nucleotide sequence ID" value="NZ_LRDB01000051.1"/>
</dbReference>
<dbReference type="Proteomes" id="UP000075615">
    <property type="component" value="Unassembled WGS sequence"/>
</dbReference>
<protein>
    <submittedName>
        <fullName evidence="1">Uncharacterized protein</fullName>
    </submittedName>
</protein>
<evidence type="ECO:0000313" key="1">
    <source>
        <dbReference type="EMBL" id="KYG72442.1"/>
    </source>
</evidence>
<accession>A0A150X1K3</accession>
<sequence>MTLFIHLQIKPIAQIQFRNEWVEMMKTEFPEALIFEADAHSEPFVISQGVSFLKEAEKVVLFLDSNPSEKLDACAPLIEKVLRNKAIAPFILLQGEHLMFEKMAKMMKKGVFRYESVEESLVQIHQFLKS</sequence>
<dbReference type="OrthoDB" id="982798at2"/>
<proteinExistence type="predicted"/>
<dbReference type="STRING" id="296218.AWN68_11825"/>
<name>A0A150X1K3_9BACT</name>
<keyword evidence="2" id="KW-1185">Reference proteome</keyword>
<organism evidence="1 2">
    <name type="scientific">Roseivirga echinicomitans</name>
    <dbReference type="NCBI Taxonomy" id="296218"/>
    <lineage>
        <taxon>Bacteria</taxon>
        <taxon>Pseudomonadati</taxon>
        <taxon>Bacteroidota</taxon>
        <taxon>Cytophagia</taxon>
        <taxon>Cytophagales</taxon>
        <taxon>Roseivirgaceae</taxon>
        <taxon>Roseivirga</taxon>
    </lineage>
</organism>
<gene>
    <name evidence="1" type="ORF">AWN68_11825</name>
</gene>
<evidence type="ECO:0000313" key="2">
    <source>
        <dbReference type="Proteomes" id="UP000075615"/>
    </source>
</evidence>
<comment type="caution">
    <text evidence="1">The sequence shown here is derived from an EMBL/GenBank/DDBJ whole genome shotgun (WGS) entry which is preliminary data.</text>
</comment>
<dbReference type="EMBL" id="LRDB01000051">
    <property type="protein sequence ID" value="KYG72442.1"/>
    <property type="molecule type" value="Genomic_DNA"/>
</dbReference>
<dbReference type="AlphaFoldDB" id="A0A150X1K3"/>